<comment type="caution">
    <text evidence="1">The sequence shown here is derived from an EMBL/GenBank/DDBJ whole genome shotgun (WGS) entry which is preliminary data.</text>
</comment>
<dbReference type="GeneID" id="33897199"/>
<gene>
    <name evidence="1" type="ORF">BCB44BAC_02150</name>
</gene>
<sequence>MFFIVYIFTNLPLSLIVDNIPKALKSLDLIQTSKGWIPFLFDAGKTYILIMTIDYFMESITISWQGVFLFAIIRGSIGLKIKKDDPEPPSYSEVTKSLKNNE</sequence>
<organism evidence="1 2">
    <name type="scientific">Bacillus cytotoxicus</name>
    <dbReference type="NCBI Taxonomy" id="580165"/>
    <lineage>
        <taxon>Bacteria</taxon>
        <taxon>Bacillati</taxon>
        <taxon>Bacillota</taxon>
        <taxon>Bacilli</taxon>
        <taxon>Bacillales</taxon>
        <taxon>Bacillaceae</taxon>
        <taxon>Bacillus</taxon>
        <taxon>Bacillus cereus group</taxon>
    </lineage>
</organism>
<evidence type="ECO:0000313" key="1">
    <source>
        <dbReference type="EMBL" id="SCL92914.1"/>
    </source>
</evidence>
<proteinExistence type="predicted"/>
<dbReference type="Proteomes" id="UP000242164">
    <property type="component" value="Unassembled WGS sequence"/>
</dbReference>
<name>A0AAX2CHB8_9BACI</name>
<dbReference type="RefSeq" id="WP_012094371.1">
    <property type="nucleotide sequence ID" value="NZ_CP024101.1"/>
</dbReference>
<reference evidence="1 2" key="1">
    <citation type="submission" date="2016-08" db="EMBL/GenBank/DDBJ databases">
        <authorList>
            <person name="Loux V."/>
            <person name="Rue O."/>
        </authorList>
    </citation>
    <scope>NUCLEOTIDE SEQUENCE [LARGE SCALE GENOMIC DNA]</scope>
    <source>
        <strain evidence="1 2">AFSSA_08CEB44bac</strain>
    </source>
</reference>
<evidence type="ECO:0000313" key="2">
    <source>
        <dbReference type="Proteomes" id="UP000242164"/>
    </source>
</evidence>
<accession>A0AAX2CHB8</accession>
<dbReference type="AlphaFoldDB" id="A0AAX2CHB8"/>
<dbReference type="EMBL" id="FMIK01000024">
    <property type="protein sequence ID" value="SCL92914.1"/>
    <property type="molecule type" value="Genomic_DNA"/>
</dbReference>
<protein>
    <submittedName>
        <fullName evidence="1">Uncharacterized protein</fullName>
    </submittedName>
</protein>